<dbReference type="PANTHER" id="PTHR24198">
    <property type="entry name" value="ANKYRIN REPEAT AND PROTEIN KINASE DOMAIN-CONTAINING PROTEIN"/>
    <property type="match status" value="1"/>
</dbReference>
<sequence length="220" mass="24176">MAQAGFTASHAEAVRHLPEAKDDARPEMHTFNEEVPSPLYLAAQTGNTAIGKLLLACGANHEFELGSSKYRPLHQAVQNGHLEFVGLLLSSKVYVDPREEDGWTPLMLAAQENHLTIVDLLILNSANVNARGDDDVTALWIASQHGHIDIVKRLHQAEAKACQNAHLEVVKYLVENMGEDVNVKTENHATPMLLAAQGNEDVRVELLEYLHEKGARAVIT</sequence>
<dbReference type="InterPro" id="IPR002110">
    <property type="entry name" value="Ankyrin_rpt"/>
</dbReference>
<evidence type="ECO:0000313" key="6">
    <source>
        <dbReference type="Proteomes" id="UP000838763"/>
    </source>
</evidence>
<dbReference type="PANTHER" id="PTHR24198:SF165">
    <property type="entry name" value="ANKYRIN REPEAT-CONTAINING PROTEIN-RELATED"/>
    <property type="match status" value="1"/>
</dbReference>
<keyword evidence="2 3" id="KW-0040">ANK repeat</keyword>
<evidence type="ECO:0000256" key="2">
    <source>
        <dbReference type="ARBA" id="ARBA00023043"/>
    </source>
</evidence>
<feature type="compositionally biased region" description="Basic and acidic residues" evidence="4">
    <location>
        <begin position="12"/>
        <end position="22"/>
    </location>
</feature>
<comment type="caution">
    <text evidence="5">The sequence shown here is derived from an EMBL/GenBank/DDBJ whole genome shotgun (WGS) entry which is preliminary data.</text>
</comment>
<dbReference type="EMBL" id="CALLCH030000008">
    <property type="protein sequence ID" value="CAI4213659.1"/>
    <property type="molecule type" value="Genomic_DNA"/>
</dbReference>
<evidence type="ECO:0000256" key="3">
    <source>
        <dbReference type="PROSITE-ProRule" id="PRU00023"/>
    </source>
</evidence>
<feature type="repeat" description="ANK" evidence="3">
    <location>
        <begin position="101"/>
        <end position="133"/>
    </location>
</feature>
<dbReference type="SMART" id="SM00248">
    <property type="entry name" value="ANK"/>
    <property type="match status" value="5"/>
</dbReference>
<gene>
    <name evidence="5" type="ORF">PPNO1_LOCUS3403</name>
</gene>
<dbReference type="Gene3D" id="1.25.40.20">
    <property type="entry name" value="Ankyrin repeat-containing domain"/>
    <property type="match status" value="2"/>
</dbReference>
<dbReference type="AlphaFoldDB" id="A0A9P1M8H6"/>
<feature type="region of interest" description="Disordered" evidence="4">
    <location>
        <begin position="1"/>
        <end position="22"/>
    </location>
</feature>
<proteinExistence type="predicted"/>
<keyword evidence="6" id="KW-1185">Reference proteome</keyword>
<feature type="repeat" description="ANK" evidence="3">
    <location>
        <begin position="68"/>
        <end position="100"/>
    </location>
</feature>
<dbReference type="Pfam" id="PF12796">
    <property type="entry name" value="Ank_2"/>
    <property type="match status" value="2"/>
</dbReference>
<evidence type="ECO:0000256" key="1">
    <source>
        <dbReference type="ARBA" id="ARBA00022737"/>
    </source>
</evidence>
<evidence type="ECO:0000256" key="4">
    <source>
        <dbReference type="SAM" id="MobiDB-lite"/>
    </source>
</evidence>
<dbReference type="PROSITE" id="PS50088">
    <property type="entry name" value="ANK_REPEAT"/>
    <property type="match status" value="2"/>
</dbReference>
<protein>
    <submittedName>
        <fullName evidence="5">Uncharacterized protein</fullName>
    </submittedName>
</protein>
<keyword evidence="1" id="KW-0677">Repeat</keyword>
<dbReference type="Proteomes" id="UP000838763">
    <property type="component" value="Unassembled WGS sequence"/>
</dbReference>
<name>A0A9P1M8H6_9PEZI</name>
<evidence type="ECO:0000313" key="5">
    <source>
        <dbReference type="EMBL" id="CAI4213659.1"/>
    </source>
</evidence>
<dbReference type="PROSITE" id="PS50297">
    <property type="entry name" value="ANK_REP_REGION"/>
    <property type="match status" value="1"/>
</dbReference>
<dbReference type="SUPFAM" id="SSF48403">
    <property type="entry name" value="Ankyrin repeat"/>
    <property type="match status" value="1"/>
</dbReference>
<accession>A0A9P1M8H6</accession>
<dbReference type="GO" id="GO:0005737">
    <property type="term" value="C:cytoplasm"/>
    <property type="evidence" value="ECO:0007669"/>
    <property type="project" value="TreeGrafter"/>
</dbReference>
<reference evidence="5" key="1">
    <citation type="submission" date="2022-11" db="EMBL/GenBank/DDBJ databases">
        <authorList>
            <person name="Scott C."/>
            <person name="Bruce N."/>
        </authorList>
    </citation>
    <scope>NUCLEOTIDE SEQUENCE</scope>
</reference>
<organism evidence="5 6">
    <name type="scientific">Parascedosporium putredinis</name>
    <dbReference type="NCBI Taxonomy" id="1442378"/>
    <lineage>
        <taxon>Eukaryota</taxon>
        <taxon>Fungi</taxon>
        <taxon>Dikarya</taxon>
        <taxon>Ascomycota</taxon>
        <taxon>Pezizomycotina</taxon>
        <taxon>Sordariomycetes</taxon>
        <taxon>Hypocreomycetidae</taxon>
        <taxon>Microascales</taxon>
        <taxon>Microascaceae</taxon>
        <taxon>Parascedosporium</taxon>
    </lineage>
</organism>
<dbReference type="InterPro" id="IPR036770">
    <property type="entry name" value="Ankyrin_rpt-contain_sf"/>
</dbReference>
<dbReference type="Pfam" id="PF13637">
    <property type="entry name" value="Ank_4"/>
    <property type="match status" value="1"/>
</dbReference>
<dbReference type="OrthoDB" id="20872at2759"/>